<name>A0A9P8ZVT8_9PEZI</name>
<keyword evidence="3" id="KW-1185">Reference proteome</keyword>
<organism evidence="2 3">
    <name type="scientific">Truncatella angustata</name>
    <dbReference type="NCBI Taxonomy" id="152316"/>
    <lineage>
        <taxon>Eukaryota</taxon>
        <taxon>Fungi</taxon>
        <taxon>Dikarya</taxon>
        <taxon>Ascomycota</taxon>
        <taxon>Pezizomycotina</taxon>
        <taxon>Sordariomycetes</taxon>
        <taxon>Xylariomycetidae</taxon>
        <taxon>Amphisphaeriales</taxon>
        <taxon>Sporocadaceae</taxon>
        <taxon>Truncatella</taxon>
    </lineage>
</organism>
<evidence type="ECO:0000313" key="2">
    <source>
        <dbReference type="EMBL" id="KAH6652335.1"/>
    </source>
</evidence>
<dbReference type="AlphaFoldDB" id="A0A9P8ZVT8"/>
<proteinExistence type="predicted"/>
<reference evidence="2" key="1">
    <citation type="journal article" date="2021" name="Nat. Commun.">
        <title>Genetic determinants of endophytism in the Arabidopsis root mycobiome.</title>
        <authorList>
            <person name="Mesny F."/>
            <person name="Miyauchi S."/>
            <person name="Thiergart T."/>
            <person name="Pickel B."/>
            <person name="Atanasova L."/>
            <person name="Karlsson M."/>
            <person name="Huettel B."/>
            <person name="Barry K.W."/>
            <person name="Haridas S."/>
            <person name="Chen C."/>
            <person name="Bauer D."/>
            <person name="Andreopoulos W."/>
            <person name="Pangilinan J."/>
            <person name="LaButti K."/>
            <person name="Riley R."/>
            <person name="Lipzen A."/>
            <person name="Clum A."/>
            <person name="Drula E."/>
            <person name="Henrissat B."/>
            <person name="Kohler A."/>
            <person name="Grigoriev I.V."/>
            <person name="Martin F.M."/>
            <person name="Hacquard S."/>
        </authorList>
    </citation>
    <scope>NUCLEOTIDE SEQUENCE</scope>
    <source>
        <strain evidence="2">MPI-SDFR-AT-0073</strain>
    </source>
</reference>
<dbReference type="GeneID" id="70129328"/>
<comment type="caution">
    <text evidence="2">The sequence shown here is derived from an EMBL/GenBank/DDBJ whole genome shotgun (WGS) entry which is preliminary data.</text>
</comment>
<feature type="region of interest" description="Disordered" evidence="1">
    <location>
        <begin position="511"/>
        <end position="540"/>
    </location>
</feature>
<protein>
    <submittedName>
        <fullName evidence="2">Uncharacterized protein</fullName>
    </submittedName>
</protein>
<evidence type="ECO:0000313" key="3">
    <source>
        <dbReference type="Proteomes" id="UP000758603"/>
    </source>
</evidence>
<gene>
    <name evidence="2" type="ORF">BKA67DRAFT_538154</name>
</gene>
<dbReference type="Proteomes" id="UP000758603">
    <property type="component" value="Unassembled WGS sequence"/>
</dbReference>
<dbReference type="RefSeq" id="XP_045956613.1">
    <property type="nucleotide sequence ID" value="XM_046100436.1"/>
</dbReference>
<dbReference type="OrthoDB" id="4839021at2759"/>
<feature type="compositionally biased region" description="Acidic residues" evidence="1">
    <location>
        <begin position="515"/>
        <end position="529"/>
    </location>
</feature>
<dbReference type="EMBL" id="JAGPXC010000006">
    <property type="protein sequence ID" value="KAH6652335.1"/>
    <property type="molecule type" value="Genomic_DNA"/>
</dbReference>
<sequence>MAHQMARAFRQEGFNRGIGVIFENDGVLRHIHAALVGQPNDEPPKSVNTTQKKVAALLVHLFQILLERGHLFKALRDNELFWDTIAPEWPLSQDLSAQYLQAISKVYVNGRKAFISDPRNMKSTPNAKGSLKEALDAWVPIYDEVIAMGPIQSITLPILLPAAEHLATDLNSLKLANGPVYCFPSYLNAREYAWISDPFVKWELEHCLPKIPYMPGHKSKVPALPDNVAIPQFSQLFLCYSELARLDPPTSSFTVFMAPIGFRDSKEKANWFHATGSYSKRHATIDEFFDYAVHMIQEGGKSIVIGMVTYWMNEQWEYLDFYDSEKKFPEQTRAQYWNDNCIRYGIGLAVRKNPDGKGGLQLIMHDTTFHQITAMFRDIIDQPGGIGDESLDEQLKHMQDWRAAIAKSAYERMNDRGVELWYGGMAPNLLSKIVGIELNPKDSVNMTCAWVWDTVNGYFPDPAANDPDLELMVWGFQREVIHDDKMAIIETFCKKVKEEKAYMKYPKDIMAADAKDDEEEEEAEDDEYDCDRASDENYIE</sequence>
<accession>A0A9P8ZVT8</accession>
<evidence type="ECO:0000256" key="1">
    <source>
        <dbReference type="SAM" id="MobiDB-lite"/>
    </source>
</evidence>
<feature type="compositionally biased region" description="Basic and acidic residues" evidence="1">
    <location>
        <begin position="530"/>
        <end position="540"/>
    </location>
</feature>